<keyword evidence="5 6" id="KW-0408">Iron</keyword>
<dbReference type="AlphaFoldDB" id="A0A9X1TAE4"/>
<name>A0A9X1TAE4_9BACT</name>
<dbReference type="Proteomes" id="UP001139700">
    <property type="component" value="Unassembled WGS sequence"/>
</dbReference>
<evidence type="ECO:0000256" key="3">
    <source>
        <dbReference type="ARBA" id="ARBA00022723"/>
    </source>
</evidence>
<dbReference type="Gene3D" id="2.120.10.30">
    <property type="entry name" value="TolB, C-terminal domain"/>
    <property type="match status" value="1"/>
</dbReference>
<dbReference type="SUPFAM" id="SSF46626">
    <property type="entry name" value="Cytochrome c"/>
    <property type="match status" value="1"/>
</dbReference>
<protein>
    <submittedName>
        <fullName evidence="9">PA14 domain-containing protein</fullName>
    </submittedName>
</protein>
<dbReference type="InterPro" id="IPR036909">
    <property type="entry name" value="Cyt_c-like_dom_sf"/>
</dbReference>
<dbReference type="GO" id="GO:0009055">
    <property type="term" value="F:electron transfer activity"/>
    <property type="evidence" value="ECO:0007669"/>
    <property type="project" value="InterPro"/>
</dbReference>
<dbReference type="EMBL" id="JAJTTA010000002">
    <property type="protein sequence ID" value="MCF0041388.1"/>
    <property type="molecule type" value="Genomic_DNA"/>
</dbReference>
<evidence type="ECO:0000256" key="4">
    <source>
        <dbReference type="ARBA" id="ARBA00022982"/>
    </source>
</evidence>
<evidence type="ECO:0000256" key="5">
    <source>
        <dbReference type="ARBA" id="ARBA00023004"/>
    </source>
</evidence>
<comment type="caution">
    <text evidence="9">The sequence shown here is derived from an EMBL/GenBank/DDBJ whole genome shotgun (WGS) entry which is preliminary data.</text>
</comment>
<dbReference type="InterPro" id="IPR009056">
    <property type="entry name" value="Cyt_c-like_dom"/>
</dbReference>
<evidence type="ECO:0000256" key="6">
    <source>
        <dbReference type="PIRSR" id="PIRSR602324-1"/>
    </source>
</evidence>
<dbReference type="Gene3D" id="3.90.182.10">
    <property type="entry name" value="Toxin - Anthrax Protective Antigen,domain 1"/>
    <property type="match status" value="1"/>
</dbReference>
<keyword evidence="3 6" id="KW-0479">Metal-binding</keyword>
<keyword evidence="4" id="KW-0249">Electron transport</keyword>
<feature type="binding site" description="covalent" evidence="6">
    <location>
        <position position="360"/>
    </location>
    <ligand>
        <name>heme c</name>
        <dbReference type="ChEBI" id="CHEBI:61717"/>
    </ligand>
</feature>
<keyword evidence="2 6" id="KW-0349">Heme</keyword>
<evidence type="ECO:0000256" key="1">
    <source>
        <dbReference type="ARBA" id="ARBA00022448"/>
    </source>
</evidence>
<keyword evidence="1" id="KW-0813">Transport</keyword>
<dbReference type="PROSITE" id="PS51007">
    <property type="entry name" value="CYTC"/>
    <property type="match status" value="1"/>
</dbReference>
<dbReference type="InterPro" id="IPR011042">
    <property type="entry name" value="6-blade_b-propeller_TolB-like"/>
</dbReference>
<dbReference type="PROSITE" id="PS51820">
    <property type="entry name" value="PA14"/>
    <property type="match status" value="1"/>
</dbReference>
<dbReference type="GO" id="GO:0020037">
    <property type="term" value="F:heme binding"/>
    <property type="evidence" value="ECO:0007669"/>
    <property type="project" value="InterPro"/>
</dbReference>
<dbReference type="PANTHER" id="PTHR33546">
    <property type="entry name" value="LARGE, MULTIFUNCTIONAL SECRETED PROTEIN-RELATED"/>
    <property type="match status" value="1"/>
</dbReference>
<evidence type="ECO:0000256" key="2">
    <source>
        <dbReference type="ARBA" id="ARBA00022617"/>
    </source>
</evidence>
<dbReference type="SUPFAM" id="SSF56988">
    <property type="entry name" value="Anthrax protective antigen"/>
    <property type="match status" value="1"/>
</dbReference>
<organism evidence="9 10">
    <name type="scientific">Dyadobacter fanqingshengii</name>
    <dbReference type="NCBI Taxonomy" id="2906443"/>
    <lineage>
        <taxon>Bacteria</taxon>
        <taxon>Pseudomonadati</taxon>
        <taxon>Bacteroidota</taxon>
        <taxon>Cytophagia</taxon>
        <taxon>Cytophagales</taxon>
        <taxon>Spirosomataceae</taxon>
        <taxon>Dyadobacter</taxon>
    </lineage>
</organism>
<feature type="binding site" description="covalent" evidence="6">
    <location>
        <position position="311"/>
    </location>
    <ligand>
        <name>heme c</name>
        <dbReference type="ChEBI" id="CHEBI:61717"/>
    </ligand>
</feature>
<dbReference type="SUPFAM" id="SSF63829">
    <property type="entry name" value="Calcium-dependent phosphotriesterase"/>
    <property type="match status" value="1"/>
</dbReference>
<keyword evidence="10" id="KW-1185">Reference proteome</keyword>
<dbReference type="InterPro" id="IPR011658">
    <property type="entry name" value="PA14_dom"/>
</dbReference>
<evidence type="ECO:0000313" key="9">
    <source>
        <dbReference type="EMBL" id="MCF0041388.1"/>
    </source>
</evidence>
<feature type="domain" description="Cytochrome c" evidence="7">
    <location>
        <begin position="299"/>
        <end position="382"/>
    </location>
</feature>
<evidence type="ECO:0000313" key="10">
    <source>
        <dbReference type="Proteomes" id="UP001139700"/>
    </source>
</evidence>
<proteinExistence type="predicted"/>
<comment type="PTM">
    <text evidence="6">Binds 1 heme c group covalently per subunit.</text>
</comment>
<reference evidence="9" key="1">
    <citation type="submission" date="2021-12" db="EMBL/GenBank/DDBJ databases">
        <title>Novel species in genus Dyadobacter.</title>
        <authorList>
            <person name="Ma C."/>
        </authorList>
    </citation>
    <scope>NUCLEOTIDE SEQUENCE</scope>
    <source>
        <strain evidence="9">CY399</strain>
    </source>
</reference>
<feature type="binding site" description="covalent" evidence="6">
    <location>
        <position position="315"/>
    </location>
    <ligand>
        <name>heme c</name>
        <dbReference type="ChEBI" id="CHEBI:61717"/>
    </ligand>
</feature>
<evidence type="ECO:0000259" key="7">
    <source>
        <dbReference type="PROSITE" id="PS51007"/>
    </source>
</evidence>
<dbReference type="PANTHER" id="PTHR33546:SF1">
    <property type="entry name" value="LARGE, MULTIFUNCTIONAL SECRETED PROTEIN"/>
    <property type="match status" value="1"/>
</dbReference>
<dbReference type="Pfam" id="PF07691">
    <property type="entry name" value="PA14"/>
    <property type="match status" value="1"/>
</dbReference>
<evidence type="ECO:0000259" key="8">
    <source>
        <dbReference type="PROSITE" id="PS51820"/>
    </source>
</evidence>
<dbReference type="PRINTS" id="PR00606">
    <property type="entry name" value="CYTCHROMECID"/>
</dbReference>
<dbReference type="Pfam" id="PF00034">
    <property type="entry name" value="Cytochrom_C"/>
    <property type="match status" value="1"/>
</dbReference>
<feature type="domain" description="PA14" evidence="8">
    <location>
        <begin position="431"/>
        <end position="574"/>
    </location>
</feature>
<sequence>MKFRKFMVGPRMVGPRLAGPRLAVLSAAIIVAVLGSAYRGPAYRGPAYRGPAYRGPAYRGLTSTFYLKPGTSPGFSDVKRPREAWVLRSVLDARPRILSIALHDNLWLAYNTKTASLYKAWAGKINFSGPVYTSSHGPQPVSEGTTYMEEPDQNPWRITADSKEVTPEISYKGHTILDNQVTLKYELDYQGKKISVEEKPEFFDAGNGKAGFERVFTVSNAPADILLSLNLHLNSLSVDTDYKTNGKFLGVKSKEMAGNQSFIAMNGKLILNNNGKTNFSVNLTKKPAQPQTALQESKADMVTGLFAKSDCNTCHNQEVKTVGPAYKAIAERYENNDKNKNALVTKVIKGGAGNWGQIAMSPHPDLKKVDAETMVSYILELDADKERAQAASKLMPKPAYPIILKSIVPTKVATASEKPGLARPGLARPGLARPGIAVNIYQFASGIGGVPEINDEMLPVKSGSINALHLDDQDFGDLKDNFAIYASGYINIKKTTNIVFRLVCDDGGKLFIDDKLVIDNGVNHALQPTDGEIILKPGKHPFKVEYYQGAFGKGLSLQWQPYGSKEFVVVPPSVFTYKGADIKRTGQTPVDVKKENIPGDRSPLVAVHPSFTLAQARPDNFQPRVGGMDFLADGRMVVSTWDSLGSVYIVDGRKAATPNDIKVKRIAYGLAEPLGLKVVDDEIYIMQKQELTKLVDLNNDELIDEYQTICNGWKVSANFHEFAFGLVYKDGYFYGTLATAINPGGASTKPQIPDRGKVVKISKKDGSFTFVASGLRTPNGIGLGVDNEIFIADNQGDWLPANKIIHLQEGAWYGSRSVDFEGTADRKEKPPVVWLTQDEIGNSPSQPARLNVGPYQNQMIHGDVTHGGIKRVFAEKVNGAYQGAVFRFTQGLEAGVNRLAWSPDGSLYLGGVGSTGNWGHAGKFGYGLQKLTFNNKMAFEMLAVRAKSDGLEIEFTEPMKEGVGETAADYEIRQWWFKPTGDYGGPKLDEENLAVKAVKVSADRKKVSLQLTGMKPKHMVYIHLNRKNITSQNGSNLWSTEAWYNMNEIPK</sequence>
<dbReference type="GO" id="GO:0005506">
    <property type="term" value="F:iron ion binding"/>
    <property type="evidence" value="ECO:0007669"/>
    <property type="project" value="InterPro"/>
</dbReference>
<gene>
    <name evidence="9" type="ORF">LXM24_14890</name>
</gene>
<dbReference type="RefSeq" id="WP_234614080.1">
    <property type="nucleotide sequence ID" value="NZ_CP098806.1"/>
</dbReference>
<dbReference type="InterPro" id="IPR037524">
    <property type="entry name" value="PA14/GLEYA"/>
</dbReference>
<dbReference type="Gene3D" id="1.10.760.10">
    <property type="entry name" value="Cytochrome c-like domain"/>
    <property type="match status" value="1"/>
</dbReference>
<dbReference type="SMART" id="SM00758">
    <property type="entry name" value="PA14"/>
    <property type="match status" value="1"/>
</dbReference>
<accession>A0A9X1TAE4</accession>
<dbReference type="InterPro" id="IPR002324">
    <property type="entry name" value="Cyt_c_ID"/>
</dbReference>